<dbReference type="EMBL" id="GGEC01007885">
    <property type="protein sequence ID" value="MBW88368.1"/>
    <property type="molecule type" value="Transcribed_RNA"/>
</dbReference>
<sequence>MTARPSLARSTRRKPREKFPEESFKRC</sequence>
<evidence type="ECO:0000313" key="2">
    <source>
        <dbReference type="EMBL" id="MBW88368.1"/>
    </source>
</evidence>
<organism evidence="2">
    <name type="scientific">Rhizophora mucronata</name>
    <name type="common">Asiatic mangrove</name>
    <dbReference type="NCBI Taxonomy" id="61149"/>
    <lineage>
        <taxon>Eukaryota</taxon>
        <taxon>Viridiplantae</taxon>
        <taxon>Streptophyta</taxon>
        <taxon>Embryophyta</taxon>
        <taxon>Tracheophyta</taxon>
        <taxon>Spermatophyta</taxon>
        <taxon>Magnoliopsida</taxon>
        <taxon>eudicotyledons</taxon>
        <taxon>Gunneridae</taxon>
        <taxon>Pentapetalae</taxon>
        <taxon>rosids</taxon>
        <taxon>fabids</taxon>
        <taxon>Malpighiales</taxon>
        <taxon>Rhizophoraceae</taxon>
        <taxon>Rhizophora</taxon>
    </lineage>
</organism>
<evidence type="ECO:0000256" key="1">
    <source>
        <dbReference type="SAM" id="MobiDB-lite"/>
    </source>
</evidence>
<feature type="compositionally biased region" description="Basic and acidic residues" evidence="1">
    <location>
        <begin position="17"/>
        <end position="27"/>
    </location>
</feature>
<accession>A0A2P2J4G3</accession>
<reference evidence="2" key="1">
    <citation type="submission" date="2018-02" db="EMBL/GenBank/DDBJ databases">
        <title>Rhizophora mucronata_Transcriptome.</title>
        <authorList>
            <person name="Meera S.P."/>
            <person name="Sreeshan A."/>
            <person name="Augustine A."/>
        </authorList>
    </citation>
    <scope>NUCLEOTIDE SEQUENCE</scope>
    <source>
        <tissue evidence="2">Leaf</tissue>
    </source>
</reference>
<name>A0A2P2J4G3_RHIMU</name>
<feature type="region of interest" description="Disordered" evidence="1">
    <location>
        <begin position="1"/>
        <end position="27"/>
    </location>
</feature>
<proteinExistence type="predicted"/>
<dbReference type="AlphaFoldDB" id="A0A2P2J4G3"/>
<protein>
    <submittedName>
        <fullName evidence="2">Uncharacterized protein</fullName>
    </submittedName>
</protein>